<name>A0A9X3TZT4_9PROT</name>
<evidence type="ECO:0000256" key="2">
    <source>
        <dbReference type="ARBA" id="ARBA00023002"/>
    </source>
</evidence>
<reference evidence="3" key="1">
    <citation type="submission" date="2022-08" db="EMBL/GenBank/DDBJ databases">
        <authorList>
            <person name="Vandamme P."/>
            <person name="Hettiarachchi A."/>
            <person name="Peeters C."/>
            <person name="Cnockaert M."/>
            <person name="Carlier A."/>
        </authorList>
    </citation>
    <scope>NUCLEOTIDE SEQUENCE</scope>
    <source>
        <strain evidence="3">LMG 31809</strain>
    </source>
</reference>
<dbReference type="RefSeq" id="WP_274944496.1">
    <property type="nucleotide sequence ID" value="NZ_JANWOI010000004.1"/>
</dbReference>
<dbReference type="PRINTS" id="PR00081">
    <property type="entry name" value="GDHRDH"/>
</dbReference>
<protein>
    <submittedName>
        <fullName evidence="3">SDR family oxidoreductase</fullName>
    </submittedName>
</protein>
<organism evidence="3 4">
    <name type="scientific">Govanella unica</name>
    <dbReference type="NCBI Taxonomy" id="2975056"/>
    <lineage>
        <taxon>Bacteria</taxon>
        <taxon>Pseudomonadati</taxon>
        <taxon>Pseudomonadota</taxon>
        <taxon>Alphaproteobacteria</taxon>
        <taxon>Emcibacterales</taxon>
        <taxon>Govanellaceae</taxon>
        <taxon>Govanella</taxon>
    </lineage>
</organism>
<dbReference type="Proteomes" id="UP001141619">
    <property type="component" value="Unassembled WGS sequence"/>
</dbReference>
<keyword evidence="4" id="KW-1185">Reference proteome</keyword>
<dbReference type="GO" id="GO:0016491">
    <property type="term" value="F:oxidoreductase activity"/>
    <property type="evidence" value="ECO:0007669"/>
    <property type="project" value="UniProtKB-KW"/>
</dbReference>
<dbReference type="Pfam" id="PF00106">
    <property type="entry name" value="adh_short"/>
    <property type="match status" value="1"/>
</dbReference>
<dbReference type="AlphaFoldDB" id="A0A9X3TZT4"/>
<comment type="similarity">
    <text evidence="1">Belongs to the short-chain dehydrogenases/reductases (SDR) family.</text>
</comment>
<sequence length="251" mass="26397">MSTVQNAALVTGAAHRVGRALATDLAAHGWAVAIHCHRSVAAAEALAADIRAGGGKAAVVTADLASEDETAGLIAATTDAVGPLRLLVNNASLFEDDSWETATRESYEAHMATNLRAPFLLSQGFAAQAPDHSVIVNIIDQRVWRLTPKFLSYTLSKAGLWTLTQTLAQALAPRIRVNAIGPGPVLPSSRQSLESFDAQVAALPLGASTGLKEICAALRFILETPSMTGQMIALDGGQHLSWQTPDVMVQE</sequence>
<dbReference type="InterPro" id="IPR036291">
    <property type="entry name" value="NAD(P)-bd_dom_sf"/>
</dbReference>
<keyword evidence="2" id="KW-0560">Oxidoreductase</keyword>
<dbReference type="PANTHER" id="PTHR43639:SF1">
    <property type="entry name" value="SHORT-CHAIN DEHYDROGENASE_REDUCTASE FAMILY PROTEIN"/>
    <property type="match status" value="1"/>
</dbReference>
<dbReference type="Gene3D" id="3.40.50.720">
    <property type="entry name" value="NAD(P)-binding Rossmann-like Domain"/>
    <property type="match status" value="1"/>
</dbReference>
<comment type="caution">
    <text evidence="3">The sequence shown here is derived from an EMBL/GenBank/DDBJ whole genome shotgun (WGS) entry which is preliminary data.</text>
</comment>
<dbReference type="EMBL" id="JANWOI010000004">
    <property type="protein sequence ID" value="MDA5194789.1"/>
    <property type="molecule type" value="Genomic_DNA"/>
</dbReference>
<proteinExistence type="inferred from homology"/>
<dbReference type="PANTHER" id="PTHR43639">
    <property type="entry name" value="OXIDOREDUCTASE, SHORT-CHAIN DEHYDROGENASE/REDUCTASE FAMILY (AFU_ORTHOLOGUE AFUA_5G02870)"/>
    <property type="match status" value="1"/>
</dbReference>
<reference evidence="3" key="2">
    <citation type="journal article" date="2023" name="Syst. Appl. Microbiol.">
        <title>Govania unica gen. nov., sp. nov., a rare biosphere bacterium that represents a novel family in the class Alphaproteobacteria.</title>
        <authorList>
            <person name="Vandamme P."/>
            <person name="Peeters C."/>
            <person name="Hettiarachchi A."/>
            <person name="Cnockaert M."/>
            <person name="Carlier A."/>
        </authorList>
    </citation>
    <scope>NUCLEOTIDE SEQUENCE</scope>
    <source>
        <strain evidence="3">LMG 31809</strain>
    </source>
</reference>
<accession>A0A9X3TZT4</accession>
<dbReference type="SUPFAM" id="SSF51735">
    <property type="entry name" value="NAD(P)-binding Rossmann-fold domains"/>
    <property type="match status" value="1"/>
</dbReference>
<dbReference type="InterPro" id="IPR002347">
    <property type="entry name" value="SDR_fam"/>
</dbReference>
<evidence type="ECO:0000256" key="1">
    <source>
        <dbReference type="ARBA" id="ARBA00006484"/>
    </source>
</evidence>
<gene>
    <name evidence="3" type="ORF">NYP16_12585</name>
</gene>
<evidence type="ECO:0000313" key="4">
    <source>
        <dbReference type="Proteomes" id="UP001141619"/>
    </source>
</evidence>
<dbReference type="NCBIfam" id="NF006597">
    <property type="entry name" value="PRK09134.1"/>
    <property type="match status" value="1"/>
</dbReference>
<evidence type="ECO:0000313" key="3">
    <source>
        <dbReference type="EMBL" id="MDA5194789.1"/>
    </source>
</evidence>